<dbReference type="AlphaFoldDB" id="A0A9Q0LWJ5"/>
<feature type="compositionally biased region" description="Polar residues" evidence="5">
    <location>
        <begin position="135"/>
        <end position="144"/>
    </location>
</feature>
<dbReference type="InterPro" id="IPR015940">
    <property type="entry name" value="UBA"/>
</dbReference>
<feature type="region of interest" description="Disordered" evidence="5">
    <location>
        <begin position="135"/>
        <end position="161"/>
    </location>
</feature>
<keyword evidence="3 4" id="KW-0175">Coiled coil</keyword>
<gene>
    <name evidence="8" type="ORF">M0811_14112</name>
</gene>
<comment type="subcellular location">
    <subcellularLocation>
        <location evidence="1">Cytoplasm</location>
    </subcellularLocation>
</comment>
<dbReference type="Pfam" id="PF00789">
    <property type="entry name" value="UBX"/>
    <property type="match status" value="1"/>
</dbReference>
<dbReference type="SUPFAM" id="SSF46934">
    <property type="entry name" value="UBA-like"/>
    <property type="match status" value="1"/>
</dbReference>
<dbReference type="Proteomes" id="UP001149090">
    <property type="component" value="Unassembled WGS sequence"/>
</dbReference>
<dbReference type="GO" id="GO:1903094">
    <property type="term" value="P:negative regulation of protein K48-linked deubiquitination"/>
    <property type="evidence" value="ECO:0007669"/>
    <property type="project" value="TreeGrafter"/>
</dbReference>
<reference evidence="8" key="1">
    <citation type="submission" date="2022-10" db="EMBL/GenBank/DDBJ databases">
        <title>Novel sulphate-reducing endosymbionts in the free-living metamonad Anaeramoeba.</title>
        <authorList>
            <person name="Jerlstrom-Hultqvist J."/>
            <person name="Cepicka I."/>
            <person name="Gallot-Lavallee L."/>
            <person name="Salas-Leiva D."/>
            <person name="Curtis B.A."/>
            <person name="Zahonova K."/>
            <person name="Pipaliya S."/>
            <person name="Dacks J."/>
            <person name="Roger A.J."/>
        </authorList>
    </citation>
    <scope>NUCLEOTIDE SEQUENCE</scope>
    <source>
        <strain evidence="8">BMAN</strain>
    </source>
</reference>
<feature type="coiled-coil region" evidence="4">
    <location>
        <begin position="83"/>
        <end position="124"/>
    </location>
</feature>
<dbReference type="SUPFAM" id="SSF54236">
    <property type="entry name" value="Ubiquitin-like"/>
    <property type="match status" value="1"/>
</dbReference>
<dbReference type="EMBL" id="JAPDFW010000012">
    <property type="protein sequence ID" value="KAJ5080167.1"/>
    <property type="molecule type" value="Genomic_DNA"/>
</dbReference>
<comment type="caution">
    <text evidence="8">The sequence shown here is derived from an EMBL/GenBank/DDBJ whole genome shotgun (WGS) entry which is preliminary data.</text>
</comment>
<evidence type="ECO:0000313" key="9">
    <source>
        <dbReference type="Proteomes" id="UP001149090"/>
    </source>
</evidence>
<evidence type="ECO:0000256" key="4">
    <source>
        <dbReference type="SAM" id="Coils"/>
    </source>
</evidence>
<feature type="domain" description="UBA" evidence="6">
    <location>
        <begin position="3"/>
        <end position="44"/>
    </location>
</feature>
<dbReference type="GO" id="GO:0005737">
    <property type="term" value="C:cytoplasm"/>
    <property type="evidence" value="ECO:0007669"/>
    <property type="project" value="UniProtKB-SubCell"/>
</dbReference>
<evidence type="ECO:0000256" key="1">
    <source>
        <dbReference type="ARBA" id="ARBA00004496"/>
    </source>
</evidence>
<dbReference type="GO" id="GO:0036435">
    <property type="term" value="F:K48-linked polyubiquitin modification-dependent protein binding"/>
    <property type="evidence" value="ECO:0007669"/>
    <property type="project" value="TreeGrafter"/>
</dbReference>
<dbReference type="GO" id="GO:0005634">
    <property type="term" value="C:nucleus"/>
    <property type="evidence" value="ECO:0007669"/>
    <property type="project" value="TreeGrafter"/>
</dbReference>
<organism evidence="8 9">
    <name type="scientific">Anaeramoeba ignava</name>
    <name type="common">Anaerobic marine amoeba</name>
    <dbReference type="NCBI Taxonomy" id="1746090"/>
    <lineage>
        <taxon>Eukaryota</taxon>
        <taxon>Metamonada</taxon>
        <taxon>Anaeramoebidae</taxon>
        <taxon>Anaeramoeba</taxon>
    </lineage>
</organism>
<dbReference type="PANTHER" id="PTHR46340">
    <property type="entry name" value="UBX DOMAIN-CONTAINING PROTEIN 1"/>
    <property type="match status" value="1"/>
</dbReference>
<evidence type="ECO:0000256" key="2">
    <source>
        <dbReference type="ARBA" id="ARBA00022490"/>
    </source>
</evidence>
<dbReference type="InterPro" id="IPR001012">
    <property type="entry name" value="UBX_dom"/>
</dbReference>
<dbReference type="PANTHER" id="PTHR46340:SF1">
    <property type="entry name" value="UBX DOMAIN-CONTAINING PROTEIN 1"/>
    <property type="match status" value="1"/>
</dbReference>
<dbReference type="Pfam" id="PF22562">
    <property type="entry name" value="UBA_7"/>
    <property type="match status" value="1"/>
</dbReference>
<sequence>MNQVDPIMLQSLTKMGFDQNKSIHALKQTQNRSVDLAIEWLLSNPDFQPQNQTFETENEKHGKIVLKTDPPKIVVPVKDVKDVDNEEEKKRIEEIRKKNVEKLKKEKKKKLEEKQRILKTIEDDNLRRKTLFTYENQENEQTQVDDQKQEKPQETETKGEKTTIKFKFQDGREEISTFDLDNTIEDLYDFVSEFAGDSEFFLIDSVPPRKKFTGPEIESTIKKAGLFPTATLHVKFI</sequence>
<dbReference type="InterPro" id="IPR009060">
    <property type="entry name" value="UBA-like_sf"/>
</dbReference>
<protein>
    <submittedName>
        <fullName evidence="8">Ubx domain-containing protein</fullName>
    </submittedName>
</protein>
<evidence type="ECO:0000259" key="7">
    <source>
        <dbReference type="PROSITE" id="PS50033"/>
    </source>
</evidence>
<evidence type="ECO:0000259" key="6">
    <source>
        <dbReference type="PROSITE" id="PS50030"/>
    </source>
</evidence>
<dbReference type="GO" id="GO:0031397">
    <property type="term" value="P:negative regulation of protein ubiquitination"/>
    <property type="evidence" value="ECO:0007669"/>
    <property type="project" value="TreeGrafter"/>
</dbReference>
<evidence type="ECO:0000256" key="3">
    <source>
        <dbReference type="ARBA" id="ARBA00023054"/>
    </source>
</evidence>
<dbReference type="GO" id="GO:0032435">
    <property type="term" value="P:negative regulation of proteasomal ubiquitin-dependent protein catabolic process"/>
    <property type="evidence" value="ECO:0007669"/>
    <property type="project" value="TreeGrafter"/>
</dbReference>
<dbReference type="Gene3D" id="1.10.8.10">
    <property type="entry name" value="DNA helicase RuvA subunit, C-terminal domain"/>
    <property type="match status" value="1"/>
</dbReference>
<feature type="compositionally biased region" description="Basic and acidic residues" evidence="5">
    <location>
        <begin position="145"/>
        <end position="161"/>
    </location>
</feature>
<dbReference type="SMART" id="SM00166">
    <property type="entry name" value="UBX"/>
    <property type="match status" value="1"/>
</dbReference>
<keyword evidence="9" id="KW-1185">Reference proteome</keyword>
<name>A0A9Q0LWJ5_ANAIG</name>
<dbReference type="SMART" id="SM00165">
    <property type="entry name" value="UBA"/>
    <property type="match status" value="1"/>
</dbReference>
<proteinExistence type="predicted"/>
<keyword evidence="2" id="KW-0963">Cytoplasm</keyword>
<dbReference type="Gene3D" id="3.10.20.90">
    <property type="entry name" value="Phosphatidylinositol 3-kinase Catalytic Subunit, Chain A, domain 1"/>
    <property type="match status" value="1"/>
</dbReference>
<dbReference type="CDD" id="cd01767">
    <property type="entry name" value="UBX"/>
    <property type="match status" value="1"/>
</dbReference>
<evidence type="ECO:0000256" key="5">
    <source>
        <dbReference type="SAM" id="MobiDB-lite"/>
    </source>
</evidence>
<dbReference type="PROSITE" id="PS50033">
    <property type="entry name" value="UBX"/>
    <property type="match status" value="1"/>
</dbReference>
<evidence type="ECO:0000313" key="8">
    <source>
        <dbReference type="EMBL" id="KAJ5080167.1"/>
    </source>
</evidence>
<feature type="domain" description="UBX" evidence="7">
    <location>
        <begin position="157"/>
        <end position="234"/>
    </location>
</feature>
<dbReference type="OrthoDB" id="10254930at2759"/>
<dbReference type="PROSITE" id="PS50030">
    <property type="entry name" value="UBA"/>
    <property type="match status" value="1"/>
</dbReference>
<dbReference type="InterPro" id="IPR029071">
    <property type="entry name" value="Ubiquitin-like_domsf"/>
</dbReference>
<accession>A0A9Q0LWJ5</accession>